<protein>
    <recommendedName>
        <fullName evidence="3">Transglutaminase</fullName>
    </recommendedName>
</protein>
<dbReference type="InterPro" id="IPR010319">
    <property type="entry name" value="Transglutaminase-like_Cys_pept"/>
</dbReference>
<keyword evidence="2" id="KW-1185">Reference proteome</keyword>
<reference evidence="1 2" key="1">
    <citation type="submission" date="2017-11" db="EMBL/GenBank/DDBJ databases">
        <title>Draft genome sequence of magnetotactic bacterium Magnetospirillum kuznetsovii LBB-42.</title>
        <authorList>
            <person name="Grouzdev D.S."/>
            <person name="Rysina M.S."/>
            <person name="Baslerov R.V."/>
            <person name="Koziaeva V."/>
        </authorList>
    </citation>
    <scope>NUCLEOTIDE SEQUENCE [LARGE SCALE GENOMIC DNA]</scope>
    <source>
        <strain evidence="1 2">LBB-42</strain>
    </source>
</reference>
<dbReference type="Gene3D" id="3.10.620.30">
    <property type="match status" value="1"/>
</dbReference>
<evidence type="ECO:0008006" key="3">
    <source>
        <dbReference type="Google" id="ProtNLM"/>
    </source>
</evidence>
<accession>A0A364NSJ2</accession>
<dbReference type="PANTHER" id="PTHR39327:SF1">
    <property type="entry name" value="BLR5470 PROTEIN"/>
    <property type="match status" value="1"/>
</dbReference>
<dbReference type="Pfam" id="PF06035">
    <property type="entry name" value="Peptidase_C93"/>
    <property type="match status" value="1"/>
</dbReference>
<sequence length="316" mass="35892">MPRRTCQAWISRSRSAATNQNAAITPMIAAKAMASTVAMPVLLKRLIWSPAMNCYPFPVPPLWADLLKQQPESVRKLPDGQSLCYNASCATNRIRRRHALMKRMARLGYASLILALACGWSAPGSADTPPWALFGTQETRSDNMSLFKKWTDAVERSTSEKTAREGSCQEGRMNTCHYKEWQAFVETLRGTRRITQLREINGWLNRARYITDPVNYGMDDYWASPGEFLEKNGDCEDYAIAKYMSLKQLGWPVVGMRVVAVQDLNLKAGHAILVVDLDGVLYLLDNQVREVVEANTVKHYNPMFSINESAWWRHKR</sequence>
<name>A0A364NSJ2_9PROT</name>
<gene>
    <name evidence="1" type="ORF">CU669_20325</name>
</gene>
<dbReference type="Proteomes" id="UP000251075">
    <property type="component" value="Unassembled WGS sequence"/>
</dbReference>
<dbReference type="PANTHER" id="PTHR39327">
    <property type="match status" value="1"/>
</dbReference>
<organism evidence="1 2">
    <name type="scientific">Paramagnetospirillum kuznetsovii</name>
    <dbReference type="NCBI Taxonomy" id="2053833"/>
    <lineage>
        <taxon>Bacteria</taxon>
        <taxon>Pseudomonadati</taxon>
        <taxon>Pseudomonadota</taxon>
        <taxon>Alphaproteobacteria</taxon>
        <taxon>Rhodospirillales</taxon>
        <taxon>Magnetospirillaceae</taxon>
        <taxon>Paramagnetospirillum</taxon>
    </lineage>
</organism>
<dbReference type="EMBL" id="PGTO01000039">
    <property type="protein sequence ID" value="RAU20058.1"/>
    <property type="molecule type" value="Genomic_DNA"/>
</dbReference>
<dbReference type="AlphaFoldDB" id="A0A364NSJ2"/>
<proteinExistence type="predicted"/>
<comment type="caution">
    <text evidence="1">The sequence shown here is derived from an EMBL/GenBank/DDBJ whole genome shotgun (WGS) entry which is preliminary data.</text>
</comment>
<evidence type="ECO:0000313" key="2">
    <source>
        <dbReference type="Proteomes" id="UP000251075"/>
    </source>
</evidence>
<evidence type="ECO:0000313" key="1">
    <source>
        <dbReference type="EMBL" id="RAU20058.1"/>
    </source>
</evidence>